<reference evidence="6" key="1">
    <citation type="submission" date="2020-04" db="EMBL/GenBank/DDBJ databases">
        <authorList>
            <person name="Alioto T."/>
            <person name="Alioto T."/>
            <person name="Gomez Garrido J."/>
        </authorList>
    </citation>
    <scope>NUCLEOTIDE SEQUENCE</scope>
    <source>
        <strain evidence="6">A484AB</strain>
    </source>
</reference>
<evidence type="ECO:0000313" key="7">
    <source>
        <dbReference type="Proteomes" id="UP001152795"/>
    </source>
</evidence>
<dbReference type="InterPro" id="IPR008893">
    <property type="entry name" value="WGR_domain"/>
</dbReference>
<dbReference type="Proteomes" id="UP001152795">
    <property type="component" value="Unassembled WGS sequence"/>
</dbReference>
<keyword evidence="7" id="KW-1185">Reference proteome</keyword>
<dbReference type="OrthoDB" id="2017365at2759"/>
<evidence type="ECO:0000256" key="5">
    <source>
        <dbReference type="ARBA" id="ARBA00033987"/>
    </source>
</evidence>
<dbReference type="EMBL" id="CACRXK020019513">
    <property type="protein sequence ID" value="CAB4033742.1"/>
    <property type="molecule type" value="Genomic_DNA"/>
</dbReference>
<dbReference type="GO" id="GO:0005730">
    <property type="term" value="C:nucleolus"/>
    <property type="evidence" value="ECO:0007669"/>
    <property type="project" value="TreeGrafter"/>
</dbReference>
<dbReference type="InterPro" id="IPR036930">
    <property type="entry name" value="WGR_dom_sf"/>
</dbReference>
<dbReference type="PROSITE" id="PS51977">
    <property type="entry name" value="WGR"/>
    <property type="match status" value="1"/>
</dbReference>
<dbReference type="GO" id="GO:0070212">
    <property type="term" value="P:protein poly-ADP-ribosylation"/>
    <property type="evidence" value="ECO:0007669"/>
    <property type="project" value="TreeGrafter"/>
</dbReference>
<dbReference type="InterPro" id="IPR050800">
    <property type="entry name" value="ARTD/PARP"/>
</dbReference>
<dbReference type="GO" id="GO:0006302">
    <property type="term" value="P:double-strand break repair"/>
    <property type="evidence" value="ECO:0007669"/>
    <property type="project" value="TreeGrafter"/>
</dbReference>
<dbReference type="CDD" id="cd09917">
    <property type="entry name" value="F-box_SF"/>
    <property type="match status" value="1"/>
</dbReference>
<keyword evidence="4" id="KW-0520">NAD</keyword>
<name>A0A7D9LFI7_PARCT</name>
<dbReference type="AlphaFoldDB" id="A0A7D9LFI7"/>
<dbReference type="PROSITE" id="PS50181">
    <property type="entry name" value="FBOX"/>
    <property type="match status" value="1"/>
</dbReference>
<comment type="caution">
    <text evidence="6">The sequence shown here is derived from an EMBL/GenBank/DDBJ whole genome shotgun (WGS) entry which is preliminary data.</text>
</comment>
<gene>
    <name evidence="6" type="ORF">PACLA_8A088523</name>
</gene>
<dbReference type="PANTHER" id="PTHR10459">
    <property type="entry name" value="DNA LIGASE"/>
    <property type="match status" value="1"/>
</dbReference>
<dbReference type="Pfam" id="PF05406">
    <property type="entry name" value="WGR"/>
    <property type="match status" value="1"/>
</dbReference>
<dbReference type="SUPFAM" id="SSF142921">
    <property type="entry name" value="WGR domain-like"/>
    <property type="match status" value="1"/>
</dbReference>
<comment type="catalytic activity">
    <reaction evidence="5">
        <text>NAD(+) + (ADP-D-ribosyl)n-acceptor = nicotinamide + (ADP-D-ribosyl)n+1-acceptor + H(+).</text>
        <dbReference type="EC" id="2.4.2.30"/>
    </reaction>
</comment>
<accession>A0A7D9LFI7</accession>
<dbReference type="SUPFAM" id="SSF81383">
    <property type="entry name" value="F-box domain"/>
    <property type="match status" value="1"/>
</dbReference>
<dbReference type="GO" id="GO:0003950">
    <property type="term" value="F:NAD+ poly-ADP-ribosyltransferase activity"/>
    <property type="evidence" value="ECO:0007669"/>
    <property type="project" value="UniProtKB-EC"/>
</dbReference>
<organism evidence="6 7">
    <name type="scientific">Paramuricea clavata</name>
    <name type="common">Red gorgonian</name>
    <name type="synonym">Violescent sea-whip</name>
    <dbReference type="NCBI Taxonomy" id="317549"/>
    <lineage>
        <taxon>Eukaryota</taxon>
        <taxon>Metazoa</taxon>
        <taxon>Cnidaria</taxon>
        <taxon>Anthozoa</taxon>
        <taxon>Octocorallia</taxon>
        <taxon>Malacalcyonacea</taxon>
        <taxon>Plexauridae</taxon>
        <taxon>Paramuricea</taxon>
    </lineage>
</organism>
<dbReference type="Gene3D" id="1.20.1280.50">
    <property type="match status" value="1"/>
</dbReference>
<proteinExistence type="predicted"/>
<dbReference type="Pfam" id="PF12937">
    <property type="entry name" value="F-box-like"/>
    <property type="match status" value="1"/>
</dbReference>
<dbReference type="GO" id="GO:1990404">
    <property type="term" value="F:NAD+-protein mono-ADP-ribosyltransferase activity"/>
    <property type="evidence" value="ECO:0007669"/>
    <property type="project" value="TreeGrafter"/>
</dbReference>
<evidence type="ECO:0000256" key="4">
    <source>
        <dbReference type="ARBA" id="ARBA00023027"/>
    </source>
</evidence>
<dbReference type="InterPro" id="IPR036047">
    <property type="entry name" value="F-box-like_dom_sf"/>
</dbReference>
<evidence type="ECO:0000256" key="3">
    <source>
        <dbReference type="ARBA" id="ARBA00022679"/>
    </source>
</evidence>
<feature type="non-terminal residue" evidence="6">
    <location>
        <position position="1"/>
    </location>
</feature>
<dbReference type="PANTHER" id="PTHR10459:SF60">
    <property type="entry name" value="POLY [ADP-RIBOSE] POLYMERASE 2"/>
    <property type="match status" value="1"/>
</dbReference>
<sequence>GTGGQSKLDGPLSQANAEKIFKKKFLEKTKNSWDKRQQFVAVKGKYTLVLKTDSSQSSQVTESQKPDAFLSEVQQLPVELLRYILLQLPVRDVLLYMQVCKYWK</sequence>
<evidence type="ECO:0000256" key="1">
    <source>
        <dbReference type="ARBA" id="ARBA00012020"/>
    </source>
</evidence>
<keyword evidence="3" id="KW-0808">Transferase</keyword>
<protein>
    <recommendedName>
        <fullName evidence="1">NAD(+) ADP-ribosyltransferase</fullName>
        <ecNumber evidence="1">2.4.2.30</ecNumber>
    </recommendedName>
</protein>
<dbReference type="InterPro" id="IPR001810">
    <property type="entry name" value="F-box_dom"/>
</dbReference>
<keyword evidence="2" id="KW-0328">Glycosyltransferase</keyword>
<evidence type="ECO:0000256" key="2">
    <source>
        <dbReference type="ARBA" id="ARBA00022676"/>
    </source>
</evidence>
<evidence type="ECO:0000313" key="6">
    <source>
        <dbReference type="EMBL" id="CAB4033742.1"/>
    </source>
</evidence>
<feature type="non-terminal residue" evidence="6">
    <location>
        <position position="104"/>
    </location>
</feature>
<dbReference type="EC" id="2.4.2.30" evidence="1"/>